<dbReference type="PANTHER" id="PTHR31747:SF3">
    <property type="entry name" value="PROTEIN LSD1"/>
    <property type="match status" value="1"/>
</dbReference>
<dbReference type="GO" id="GO:0005634">
    <property type="term" value="C:nucleus"/>
    <property type="evidence" value="ECO:0007669"/>
    <property type="project" value="UniProtKB-SubCell"/>
</dbReference>
<proteinExistence type="predicted"/>
<gene>
    <name evidence="4" type="ORF">BSAL_60630</name>
</gene>
<comment type="subcellular location">
    <subcellularLocation>
        <location evidence="1">Nucleus</location>
    </subcellularLocation>
</comment>
<evidence type="ECO:0000256" key="2">
    <source>
        <dbReference type="ARBA" id="ARBA00023242"/>
    </source>
</evidence>
<dbReference type="VEuPathDB" id="TriTrypDB:BSAL_60630"/>
<dbReference type="Proteomes" id="UP000051952">
    <property type="component" value="Unassembled WGS sequence"/>
</dbReference>
<dbReference type="NCBIfam" id="TIGR01053">
    <property type="entry name" value="LSD1"/>
    <property type="match status" value="1"/>
</dbReference>
<evidence type="ECO:0000313" key="4">
    <source>
        <dbReference type="EMBL" id="CUF24901.1"/>
    </source>
</evidence>
<sequence>MQQQRTGQLNCSGCNVALAYPLGAPSVRCPICTVVTPVQQIQVTCVTCRCSLLLPANTSLAMCPRCRTVMAVPASVSQSALQQAIGPTKQCVYIERPTTKDASGKKISRLCIGTKLDDDQ</sequence>
<organism evidence="4 5">
    <name type="scientific">Bodo saltans</name>
    <name type="common">Flagellated protozoan</name>
    <dbReference type="NCBI Taxonomy" id="75058"/>
    <lineage>
        <taxon>Eukaryota</taxon>
        <taxon>Discoba</taxon>
        <taxon>Euglenozoa</taxon>
        <taxon>Kinetoplastea</taxon>
        <taxon>Metakinetoplastina</taxon>
        <taxon>Eubodonida</taxon>
        <taxon>Bodonidae</taxon>
        <taxon>Bodo</taxon>
    </lineage>
</organism>
<evidence type="ECO:0000256" key="1">
    <source>
        <dbReference type="ARBA" id="ARBA00004123"/>
    </source>
</evidence>
<evidence type="ECO:0000313" key="5">
    <source>
        <dbReference type="Proteomes" id="UP000051952"/>
    </source>
</evidence>
<dbReference type="PANTHER" id="PTHR31747">
    <property type="entry name" value="PROTEIN LSD1"/>
    <property type="match status" value="1"/>
</dbReference>
<dbReference type="OMA" id="NAPEMIQ"/>
<dbReference type="EMBL" id="CYKH01000275">
    <property type="protein sequence ID" value="CUF24901.1"/>
    <property type="molecule type" value="Genomic_DNA"/>
</dbReference>
<feature type="domain" description="Zinc finger LSD1-type" evidence="3">
    <location>
        <begin position="11"/>
        <end position="33"/>
    </location>
</feature>
<dbReference type="OrthoDB" id="5594417at2759"/>
<keyword evidence="5" id="KW-1185">Reference proteome</keyword>
<dbReference type="InterPro" id="IPR040319">
    <property type="entry name" value="LSD1-like"/>
</dbReference>
<keyword evidence="2" id="KW-0539">Nucleus</keyword>
<accession>A0A0S4ILH2</accession>
<dbReference type="InterPro" id="IPR005735">
    <property type="entry name" value="Znf_LSD1"/>
</dbReference>
<dbReference type="Pfam" id="PF06943">
    <property type="entry name" value="zf-LSD1"/>
    <property type="match status" value="1"/>
</dbReference>
<dbReference type="AlphaFoldDB" id="A0A0S4ILH2"/>
<evidence type="ECO:0000259" key="3">
    <source>
        <dbReference type="Pfam" id="PF06943"/>
    </source>
</evidence>
<name>A0A0S4ILH2_BODSA</name>
<protein>
    <submittedName>
        <fullName evidence="4">Zinc finger protein, putative</fullName>
    </submittedName>
</protein>
<reference evidence="5" key="1">
    <citation type="submission" date="2015-09" db="EMBL/GenBank/DDBJ databases">
        <authorList>
            <consortium name="Pathogen Informatics"/>
        </authorList>
    </citation>
    <scope>NUCLEOTIDE SEQUENCE [LARGE SCALE GENOMIC DNA]</scope>
    <source>
        <strain evidence="5">Lake Konstanz</strain>
    </source>
</reference>